<comment type="caution">
    <text evidence="2">The sequence shown here is derived from an EMBL/GenBank/DDBJ whole genome shotgun (WGS) entry which is preliminary data.</text>
</comment>
<dbReference type="Pfam" id="PF13676">
    <property type="entry name" value="TIR_2"/>
    <property type="match status" value="1"/>
</dbReference>
<gene>
    <name evidence="2" type="ORF">OXPF_08020</name>
</gene>
<dbReference type="InterPro" id="IPR035897">
    <property type="entry name" value="Toll_tir_struct_dom_sf"/>
</dbReference>
<protein>
    <recommendedName>
        <fullName evidence="1">TIR domain-containing protein</fullName>
    </recommendedName>
</protein>
<dbReference type="OrthoDB" id="1739233at2"/>
<evidence type="ECO:0000313" key="2">
    <source>
        <dbReference type="EMBL" id="KPU45569.1"/>
    </source>
</evidence>
<dbReference type="STRING" id="36849.OXPF_08020"/>
<dbReference type="AlphaFoldDB" id="A0A0P8Z0A2"/>
<accession>A0A0P8Z0A2</accession>
<dbReference type="GO" id="GO:0007165">
    <property type="term" value="P:signal transduction"/>
    <property type="evidence" value="ECO:0007669"/>
    <property type="project" value="InterPro"/>
</dbReference>
<dbReference type="InterPro" id="IPR000157">
    <property type="entry name" value="TIR_dom"/>
</dbReference>
<organism evidence="2 3">
    <name type="scientific">Oxobacter pfennigii</name>
    <dbReference type="NCBI Taxonomy" id="36849"/>
    <lineage>
        <taxon>Bacteria</taxon>
        <taxon>Bacillati</taxon>
        <taxon>Bacillota</taxon>
        <taxon>Clostridia</taxon>
        <taxon>Eubacteriales</taxon>
        <taxon>Clostridiaceae</taxon>
        <taxon>Oxobacter</taxon>
    </lineage>
</organism>
<dbReference type="Proteomes" id="UP000050326">
    <property type="component" value="Unassembled WGS sequence"/>
</dbReference>
<keyword evidence="3" id="KW-1185">Reference proteome</keyword>
<proteinExistence type="predicted"/>
<feature type="domain" description="TIR" evidence="1">
    <location>
        <begin position="5"/>
        <end position="101"/>
    </location>
</feature>
<name>A0A0P8Z0A2_9CLOT</name>
<evidence type="ECO:0000259" key="1">
    <source>
        <dbReference type="Pfam" id="PF13676"/>
    </source>
</evidence>
<dbReference type="RefSeq" id="WP_054873912.1">
    <property type="nucleotide sequence ID" value="NZ_LKET01000021.1"/>
</dbReference>
<reference evidence="2 3" key="1">
    <citation type="submission" date="2015-09" db="EMBL/GenBank/DDBJ databases">
        <title>Genome sequence of Oxobacter pfennigii DSM 3222.</title>
        <authorList>
            <person name="Poehlein A."/>
            <person name="Bengelsdorf F.R."/>
            <person name="Schiel-Bengelsdorf B."/>
            <person name="Duerre P."/>
            <person name="Daniel R."/>
        </authorList>
    </citation>
    <scope>NUCLEOTIDE SEQUENCE [LARGE SCALE GENOMIC DNA]</scope>
    <source>
        <strain evidence="2 3">DSM 3222</strain>
    </source>
</reference>
<evidence type="ECO:0000313" key="3">
    <source>
        <dbReference type="Proteomes" id="UP000050326"/>
    </source>
</evidence>
<dbReference type="SUPFAM" id="SSF52200">
    <property type="entry name" value="Toll/Interleukin receptor TIR domain"/>
    <property type="match status" value="1"/>
</dbReference>
<sequence length="144" mass="16621">MVLNIFFSYSGLDLDTIEIILNNIDINPSQHNLCHYKQDNSANDTMEKVIKSLVNIDLFFLITTQNSLASPNVQRELKEAIRLVKMGQIKEICPVLMDENIDTKIDSRIPEYIRSKFICHIQSPLGAAQIIQSIIKKYECMYER</sequence>
<dbReference type="EMBL" id="LKET01000021">
    <property type="protein sequence ID" value="KPU45569.1"/>
    <property type="molecule type" value="Genomic_DNA"/>
</dbReference>
<dbReference type="Gene3D" id="3.40.50.10140">
    <property type="entry name" value="Toll/interleukin-1 receptor homology (TIR) domain"/>
    <property type="match status" value="1"/>
</dbReference>